<proteinExistence type="predicted"/>
<feature type="signal peptide" evidence="1">
    <location>
        <begin position="1"/>
        <end position="25"/>
    </location>
</feature>
<dbReference type="Proteomes" id="UP000292085">
    <property type="component" value="Unassembled WGS sequence"/>
</dbReference>
<organism evidence="2 3">
    <name type="scientific">Sphingomonas populi</name>
    <dbReference type="NCBI Taxonomy" id="2484750"/>
    <lineage>
        <taxon>Bacteria</taxon>
        <taxon>Pseudomonadati</taxon>
        <taxon>Pseudomonadota</taxon>
        <taxon>Alphaproteobacteria</taxon>
        <taxon>Sphingomonadales</taxon>
        <taxon>Sphingomonadaceae</taxon>
        <taxon>Sphingomonas</taxon>
    </lineage>
</organism>
<keyword evidence="1" id="KW-0732">Signal</keyword>
<gene>
    <name evidence="2" type="ORF">EWE75_21055</name>
</gene>
<dbReference type="AlphaFoldDB" id="A0A4Q6XL24"/>
<feature type="chain" id="PRO_5020673728" evidence="1">
    <location>
        <begin position="26"/>
        <end position="140"/>
    </location>
</feature>
<accession>A0A4Q6XL24</accession>
<sequence>MKFISTIAAGVAGLLALQGSAAAHAQPQLPPPAIYDPQAGPFIVQLNDQGRVGDEQRGVIANALKLWSGPALQAFVICFRSQHEPVDWTVAHGALEAVSGQLKAQGAAVVVMPSGGLCDPWLPRPAWKGAHVEIMGLVRT</sequence>
<dbReference type="EMBL" id="SGIS01000049">
    <property type="protein sequence ID" value="RZF60800.1"/>
    <property type="molecule type" value="Genomic_DNA"/>
</dbReference>
<comment type="caution">
    <text evidence="2">The sequence shown here is derived from an EMBL/GenBank/DDBJ whole genome shotgun (WGS) entry which is preliminary data.</text>
</comment>
<keyword evidence="3" id="KW-1185">Reference proteome</keyword>
<dbReference type="RefSeq" id="WP_130160063.1">
    <property type="nucleotide sequence ID" value="NZ_SGIS01000049.1"/>
</dbReference>
<evidence type="ECO:0000256" key="1">
    <source>
        <dbReference type="SAM" id="SignalP"/>
    </source>
</evidence>
<evidence type="ECO:0000313" key="2">
    <source>
        <dbReference type="EMBL" id="RZF60800.1"/>
    </source>
</evidence>
<evidence type="ECO:0000313" key="3">
    <source>
        <dbReference type="Proteomes" id="UP000292085"/>
    </source>
</evidence>
<dbReference type="OrthoDB" id="9927944at2"/>
<protein>
    <submittedName>
        <fullName evidence="2">Uncharacterized protein</fullName>
    </submittedName>
</protein>
<reference evidence="2 3" key="1">
    <citation type="submission" date="2019-02" db="EMBL/GenBank/DDBJ databases">
        <authorList>
            <person name="Li Y."/>
        </authorList>
    </citation>
    <scope>NUCLEOTIDE SEQUENCE [LARGE SCALE GENOMIC DNA]</scope>
    <source>
        <strain evidence="2 3">3-7</strain>
    </source>
</reference>
<name>A0A4Q6XL24_9SPHN</name>